<dbReference type="InterPro" id="IPR051012">
    <property type="entry name" value="CellSynth/LPSAsmb/PSIAsmb"/>
</dbReference>
<sequence>MNTLLRRSLSLALVTALAGALAAPTVSAQDGLARRMADRQAKKTQEQAAQYPNATRHSPEASASPKGIKLLKEMQGLYEKEDWAGVIAKAEEVAALPAANAYDKSFAYSMAGNAAANLDDQNKAIEYFSKAIAADGLDNNSHYAVMYNLVVMQYQQEKYPEALATLERFLSETKTDKPEHLSLKASLLSSMERNEEAAALWQQLAEQKPDDKRLLLNAAAALQAADKFDEAVKILEKAYQRGLLTESRELRALYSGYMNAGKWAEAQKVIEDGVAKGILQPGPDLARDYQVLAQNAYFNDDLPLAIELYRRAAPMAADGEAYLNLAKVLDVAGKKAEAKDAAKQALERGVKKPEDAKRILSR</sequence>
<proteinExistence type="predicted"/>
<gene>
    <name evidence="6" type="ORF">SAMN02745204_00523</name>
</gene>
<dbReference type="SUPFAM" id="SSF48452">
    <property type="entry name" value="TPR-like"/>
    <property type="match status" value="2"/>
</dbReference>
<dbReference type="InterPro" id="IPR011990">
    <property type="entry name" value="TPR-like_helical_dom_sf"/>
</dbReference>
<keyword evidence="2 3" id="KW-0802">TPR repeat</keyword>
<dbReference type="PANTHER" id="PTHR45586:SF1">
    <property type="entry name" value="LIPOPOLYSACCHARIDE ASSEMBLY PROTEIN B"/>
    <property type="match status" value="1"/>
</dbReference>
<dbReference type="PROSITE" id="PS50005">
    <property type="entry name" value="TPR"/>
    <property type="match status" value="1"/>
</dbReference>
<dbReference type="AlphaFoldDB" id="A0A1M4TVS4"/>
<feature type="chain" id="PRO_5012567307" evidence="5">
    <location>
        <begin position="29"/>
        <end position="362"/>
    </location>
</feature>
<organism evidence="6 7">
    <name type="scientific">Thermomonas hydrothermalis</name>
    <dbReference type="NCBI Taxonomy" id="213588"/>
    <lineage>
        <taxon>Bacteria</taxon>
        <taxon>Pseudomonadati</taxon>
        <taxon>Pseudomonadota</taxon>
        <taxon>Gammaproteobacteria</taxon>
        <taxon>Lysobacterales</taxon>
        <taxon>Lysobacteraceae</taxon>
        <taxon>Thermomonas</taxon>
    </lineage>
</organism>
<feature type="compositionally biased region" description="Basic and acidic residues" evidence="4">
    <location>
        <begin position="33"/>
        <end position="45"/>
    </location>
</feature>
<keyword evidence="5" id="KW-0732">Signal</keyword>
<evidence type="ECO:0000256" key="3">
    <source>
        <dbReference type="PROSITE-ProRule" id="PRU00339"/>
    </source>
</evidence>
<feature type="compositionally biased region" description="Polar residues" evidence="4">
    <location>
        <begin position="46"/>
        <end position="56"/>
    </location>
</feature>
<evidence type="ECO:0000256" key="4">
    <source>
        <dbReference type="SAM" id="MobiDB-lite"/>
    </source>
</evidence>
<dbReference type="EMBL" id="FQUK01000006">
    <property type="protein sequence ID" value="SHE48545.1"/>
    <property type="molecule type" value="Genomic_DNA"/>
</dbReference>
<dbReference type="InterPro" id="IPR019734">
    <property type="entry name" value="TPR_rpt"/>
</dbReference>
<evidence type="ECO:0000313" key="7">
    <source>
        <dbReference type="Proteomes" id="UP000242857"/>
    </source>
</evidence>
<dbReference type="Pfam" id="PF13432">
    <property type="entry name" value="TPR_16"/>
    <property type="match status" value="2"/>
</dbReference>
<evidence type="ECO:0000313" key="6">
    <source>
        <dbReference type="EMBL" id="SHE48545.1"/>
    </source>
</evidence>
<accession>A0A1M4TVS4</accession>
<keyword evidence="1" id="KW-0677">Repeat</keyword>
<dbReference type="PANTHER" id="PTHR45586">
    <property type="entry name" value="TPR REPEAT-CONTAINING PROTEIN PA4667"/>
    <property type="match status" value="1"/>
</dbReference>
<dbReference type="Gene3D" id="1.25.40.10">
    <property type="entry name" value="Tetratricopeptide repeat domain"/>
    <property type="match status" value="2"/>
</dbReference>
<evidence type="ECO:0000256" key="2">
    <source>
        <dbReference type="ARBA" id="ARBA00022803"/>
    </source>
</evidence>
<name>A0A1M4TVS4_9GAMM</name>
<evidence type="ECO:0000256" key="5">
    <source>
        <dbReference type="SAM" id="SignalP"/>
    </source>
</evidence>
<dbReference type="OrthoDB" id="5964849at2"/>
<dbReference type="RefSeq" id="WP_072755079.1">
    <property type="nucleotide sequence ID" value="NZ_FQUK01000006.1"/>
</dbReference>
<keyword evidence="7" id="KW-1185">Reference proteome</keyword>
<dbReference type="SMART" id="SM00028">
    <property type="entry name" value="TPR"/>
    <property type="match status" value="4"/>
</dbReference>
<feature type="region of interest" description="Disordered" evidence="4">
    <location>
        <begin position="33"/>
        <end position="65"/>
    </location>
</feature>
<dbReference type="Proteomes" id="UP000242857">
    <property type="component" value="Unassembled WGS sequence"/>
</dbReference>
<protein>
    <submittedName>
        <fullName evidence="6">Uncharacterized conserved protein HemY, contains two TPR repeats</fullName>
    </submittedName>
</protein>
<dbReference type="STRING" id="213588.SAMN02745204_00523"/>
<feature type="signal peptide" evidence="5">
    <location>
        <begin position="1"/>
        <end position="28"/>
    </location>
</feature>
<reference evidence="7" key="1">
    <citation type="submission" date="2016-11" db="EMBL/GenBank/DDBJ databases">
        <authorList>
            <person name="Varghese N."/>
            <person name="Submissions S."/>
        </authorList>
    </citation>
    <scope>NUCLEOTIDE SEQUENCE [LARGE SCALE GENOMIC DNA]</scope>
    <source>
        <strain evidence="7">DSM 14834</strain>
    </source>
</reference>
<evidence type="ECO:0000256" key="1">
    <source>
        <dbReference type="ARBA" id="ARBA00022737"/>
    </source>
</evidence>
<feature type="repeat" description="TPR" evidence="3">
    <location>
        <begin position="105"/>
        <end position="138"/>
    </location>
</feature>